<dbReference type="GO" id="GO:0005829">
    <property type="term" value="C:cytosol"/>
    <property type="evidence" value="ECO:0007669"/>
    <property type="project" value="TreeGrafter"/>
</dbReference>
<keyword evidence="2" id="KW-0812">Transmembrane</keyword>
<dbReference type="SUPFAM" id="SSF63380">
    <property type="entry name" value="Riboflavin synthase domain-like"/>
    <property type="match status" value="1"/>
</dbReference>
<dbReference type="GO" id="GO:0010181">
    <property type="term" value="F:FMN binding"/>
    <property type="evidence" value="ECO:0007669"/>
    <property type="project" value="InterPro"/>
</dbReference>
<dbReference type="OrthoDB" id="9789468at2"/>
<dbReference type="GO" id="GO:0050660">
    <property type="term" value="F:flavin adenine dinucleotide binding"/>
    <property type="evidence" value="ECO:0007669"/>
    <property type="project" value="TreeGrafter"/>
</dbReference>
<dbReference type="Pfam" id="PF03929">
    <property type="entry name" value="PepSY_TM"/>
    <property type="match status" value="1"/>
</dbReference>
<dbReference type="InterPro" id="IPR017927">
    <property type="entry name" value="FAD-bd_FR_type"/>
</dbReference>
<dbReference type="Gene3D" id="3.40.50.80">
    <property type="entry name" value="Nucleotide-binding domain of ferredoxin-NADP reductase (FNR) module"/>
    <property type="match status" value="1"/>
</dbReference>
<evidence type="ECO:0000313" key="5">
    <source>
        <dbReference type="EMBL" id="SNR17409.1"/>
    </source>
</evidence>
<feature type="transmembrane region" description="Helical" evidence="2">
    <location>
        <begin position="130"/>
        <end position="151"/>
    </location>
</feature>
<feature type="transmembrane region" description="Helical" evidence="2">
    <location>
        <begin position="298"/>
        <end position="323"/>
    </location>
</feature>
<dbReference type="Gene3D" id="2.40.30.10">
    <property type="entry name" value="Translation factors"/>
    <property type="match status" value="1"/>
</dbReference>
<keyword evidence="1" id="KW-0285">Flavoprotein</keyword>
<dbReference type="PANTHER" id="PTHR19384">
    <property type="entry name" value="NITRIC OXIDE SYNTHASE-RELATED"/>
    <property type="match status" value="1"/>
</dbReference>
<dbReference type="Gene3D" id="3.40.50.360">
    <property type="match status" value="1"/>
</dbReference>
<dbReference type="InterPro" id="IPR039261">
    <property type="entry name" value="FNR_nucleotide-bd"/>
</dbReference>
<dbReference type="Pfam" id="PF00175">
    <property type="entry name" value="NAD_binding_1"/>
    <property type="match status" value="1"/>
</dbReference>
<reference evidence="5 6" key="1">
    <citation type="submission" date="2017-07" db="EMBL/GenBank/DDBJ databases">
        <authorList>
            <person name="Sun Z.S."/>
            <person name="Albrecht U."/>
            <person name="Echele G."/>
            <person name="Lee C.C."/>
        </authorList>
    </citation>
    <scope>NUCLEOTIDE SEQUENCE [LARGE SCALE GENOMIC DNA]</scope>
    <source>
        <strain evidence="6">type strain: KCTC 22618</strain>
    </source>
</reference>
<dbReference type="SUPFAM" id="SSF52218">
    <property type="entry name" value="Flavoproteins"/>
    <property type="match status" value="1"/>
</dbReference>
<dbReference type="GO" id="GO:0003958">
    <property type="term" value="F:NADPH-hemoprotein reductase activity"/>
    <property type="evidence" value="ECO:0007669"/>
    <property type="project" value="UniProtKB-EC"/>
</dbReference>
<dbReference type="EMBL" id="LT899436">
    <property type="protein sequence ID" value="SNR17409.1"/>
    <property type="molecule type" value="Genomic_DNA"/>
</dbReference>
<dbReference type="Pfam" id="PF00258">
    <property type="entry name" value="Flavodoxin_1"/>
    <property type="match status" value="1"/>
</dbReference>
<dbReference type="Proteomes" id="UP000215214">
    <property type="component" value="Chromosome TJEJU"/>
</dbReference>
<dbReference type="InterPro" id="IPR005625">
    <property type="entry name" value="PepSY-ass_TM"/>
</dbReference>
<dbReference type="InterPro" id="IPR001433">
    <property type="entry name" value="OxRdtase_FAD/NAD-bd"/>
</dbReference>
<keyword evidence="2" id="KW-0472">Membrane</keyword>
<feature type="transmembrane region" description="Helical" evidence="2">
    <location>
        <begin position="172"/>
        <end position="197"/>
    </location>
</feature>
<name>A0A238UDZ7_9FLAO</name>
<accession>A0A238UDZ7</accession>
<evidence type="ECO:0000256" key="1">
    <source>
        <dbReference type="ARBA" id="ARBA00022630"/>
    </source>
</evidence>
<feature type="transmembrane region" description="Helical" evidence="2">
    <location>
        <begin position="12"/>
        <end position="33"/>
    </location>
</feature>
<dbReference type="RefSeq" id="WP_095074558.1">
    <property type="nucleotide sequence ID" value="NZ_LT899436.1"/>
</dbReference>
<dbReference type="InterPro" id="IPR029039">
    <property type="entry name" value="Flavoprotein-like_sf"/>
</dbReference>
<dbReference type="InterPro" id="IPR001709">
    <property type="entry name" value="Flavoprot_Pyr_Nucl_cyt_Rdtase"/>
</dbReference>
<organism evidence="5 6">
    <name type="scientific">Tenacibaculum jejuense</name>
    <dbReference type="NCBI Taxonomy" id="584609"/>
    <lineage>
        <taxon>Bacteria</taxon>
        <taxon>Pseudomonadati</taxon>
        <taxon>Bacteroidota</taxon>
        <taxon>Flavobacteriia</taxon>
        <taxon>Flavobacteriales</taxon>
        <taxon>Flavobacteriaceae</taxon>
        <taxon>Tenacibaculum</taxon>
    </lineage>
</organism>
<dbReference type="PROSITE" id="PS50902">
    <property type="entry name" value="FLAVODOXIN_LIKE"/>
    <property type="match status" value="1"/>
</dbReference>
<dbReference type="AlphaFoldDB" id="A0A238UDZ7"/>
<keyword evidence="6" id="KW-1185">Reference proteome</keyword>
<dbReference type="PRINTS" id="PR00371">
    <property type="entry name" value="FPNCR"/>
</dbReference>
<evidence type="ECO:0000256" key="2">
    <source>
        <dbReference type="SAM" id="Phobius"/>
    </source>
</evidence>
<proteinExistence type="predicted"/>
<dbReference type="KEGG" id="tje:TJEJU_3773"/>
<gene>
    <name evidence="5" type="ORF">TJEJU_3773</name>
</gene>
<evidence type="ECO:0000259" key="4">
    <source>
        <dbReference type="PROSITE" id="PS51384"/>
    </source>
</evidence>
<feature type="domain" description="Flavodoxin-like" evidence="3">
    <location>
        <begin position="341"/>
        <end position="477"/>
    </location>
</feature>
<feature type="domain" description="FAD-binding FR-type" evidence="4">
    <location>
        <begin position="495"/>
        <end position="591"/>
    </location>
</feature>
<protein>
    <submittedName>
        <fullName evidence="5">Flavodoxin/nitric oxide synthase</fullName>
    </submittedName>
</protein>
<sequence length="724" mass="82073">MTLSIWRYSHLTLAISSFLFIIVAAITGVILAFEPVSNQLETYSVSHLSEVSVAEMITVLQEEYEEVISVEIDNNSFVVADVITKEGESQTCYIDPKTGKKLGDIKPKASIYKFATTLHRSLFLKSIGRFFVGLVSFLLFLITVSGLVLILKRQGSLKKFFNKVTWENFYQYFHVVLGRLSIIPLIIITISGVYLSLEKFNLLPKEKISHAIDFDHLKAEPQQKISNFKIFQQTKLSELRKIDFPFSSDVEDYFLVQVTDKEFTVNQITGEVLSEVHYPFTKVVAYYSLLLHTGQGSIFWAIILAFSSIATLFFVYSGFAMTFQRIKGKTRNKFKKETCEYVILVGTENGSTQTFAKMLYRAMINAGKKVFITDLNKYTTFENMQHLVVLTATYGEGEAPSNASKFLKLLQDKTIHNHPFSFSVVAFGSLAYPKFCQFGFDVDAALTSNENATMLLPIHTINNKSFEAFSQWKQEFSNTNQTELKLDKTILTKRKKTVLLPLVRKVTNDFAKETFLLEFDCNVKFTSGDLLGIYPNDQEHERLYSIAKINDKLLLSVKRHELGICSNYLHNLVAGNSINAFVKKNPTFHFPEKAPKVIMIATGTGIAPFLGMINEAKSTKVDLYFGLPNKASLQIYESVLNEKKLSKINYVFSREGDKKVYVQDVIAEQIDQIISDLHNGTVIMICGAIAMQNAIFLVLETALEKNGKTLSYYKNRNQILVDCY</sequence>
<dbReference type="InterPro" id="IPR017938">
    <property type="entry name" value="Riboflavin_synthase-like_b-brl"/>
</dbReference>
<evidence type="ECO:0000313" key="6">
    <source>
        <dbReference type="Proteomes" id="UP000215214"/>
    </source>
</evidence>
<dbReference type="InterPro" id="IPR008254">
    <property type="entry name" value="Flavodoxin/NO_synth"/>
</dbReference>
<keyword evidence="2" id="KW-1133">Transmembrane helix</keyword>
<dbReference type="PROSITE" id="PS51384">
    <property type="entry name" value="FAD_FR"/>
    <property type="match status" value="1"/>
</dbReference>
<evidence type="ECO:0000259" key="3">
    <source>
        <dbReference type="PROSITE" id="PS50902"/>
    </source>
</evidence>
<dbReference type="SUPFAM" id="SSF52343">
    <property type="entry name" value="Ferredoxin reductase-like, C-terminal NADP-linked domain"/>
    <property type="match status" value="1"/>
</dbReference>